<dbReference type="GO" id="GO:0004318">
    <property type="term" value="F:enoyl-[acyl-carrier-protein] reductase (NADH) activity"/>
    <property type="evidence" value="ECO:0007669"/>
    <property type="project" value="InterPro"/>
</dbReference>
<keyword evidence="4" id="KW-0560">Oxidoreductase</keyword>
<keyword evidence="5" id="KW-0443">Lipid metabolism</keyword>
<feature type="non-terminal residue" evidence="8">
    <location>
        <position position="182"/>
    </location>
</feature>
<keyword evidence="2" id="KW-0444">Lipid biosynthesis</keyword>
<comment type="caution">
    <text evidence="8">The sequence shown here is derived from an EMBL/GenBank/DDBJ whole genome shotgun (WGS) entry which is preliminary data.</text>
</comment>
<evidence type="ECO:0000256" key="6">
    <source>
        <dbReference type="ARBA" id="ARBA00023160"/>
    </source>
</evidence>
<evidence type="ECO:0000313" key="9">
    <source>
        <dbReference type="Proteomes" id="UP001485043"/>
    </source>
</evidence>
<evidence type="ECO:0000256" key="1">
    <source>
        <dbReference type="ARBA" id="ARBA00005189"/>
    </source>
</evidence>
<dbReference type="GO" id="GO:0006633">
    <property type="term" value="P:fatty acid biosynthetic process"/>
    <property type="evidence" value="ECO:0007669"/>
    <property type="project" value="UniProtKB-KW"/>
</dbReference>
<name>A0AAW1TC09_9CHLO</name>
<evidence type="ECO:0000256" key="3">
    <source>
        <dbReference type="ARBA" id="ARBA00022832"/>
    </source>
</evidence>
<dbReference type="Proteomes" id="UP001485043">
    <property type="component" value="Unassembled WGS sequence"/>
</dbReference>
<dbReference type="InterPro" id="IPR014358">
    <property type="entry name" value="Enoyl-ACP_Rdtase_NADH"/>
</dbReference>
<dbReference type="AlphaFoldDB" id="A0AAW1TC09"/>
<sequence length="182" mass="19367">MKLSLQGATVFRPLPRVDHCCNSLGSTLRRSVQQTCGIPVTSRRSGFGPLRSERRRGLSVAASSSNGAGSSLRIDLTGKKAFIAGVADDQGFGWAIAKALAEAGAEISLGVWVPALNIFESSYRRGKFDASRKLSNGSLMEFTNIYPMDAVYDKAADVPEDEPSKSASGSKLTWSLPDHTAG</sequence>
<evidence type="ECO:0000256" key="4">
    <source>
        <dbReference type="ARBA" id="ARBA00023002"/>
    </source>
</evidence>
<evidence type="ECO:0000313" key="8">
    <source>
        <dbReference type="EMBL" id="KAK9866338.1"/>
    </source>
</evidence>
<dbReference type="EMBL" id="JALJOV010000170">
    <property type="protein sequence ID" value="KAK9866338.1"/>
    <property type="molecule type" value="Genomic_DNA"/>
</dbReference>
<dbReference type="PANTHER" id="PTHR43159">
    <property type="entry name" value="ENOYL-[ACYL-CARRIER-PROTEIN] REDUCTASE"/>
    <property type="match status" value="1"/>
</dbReference>
<organism evidence="8 9">
    <name type="scientific">Apatococcus fuscideae</name>
    <dbReference type="NCBI Taxonomy" id="2026836"/>
    <lineage>
        <taxon>Eukaryota</taxon>
        <taxon>Viridiplantae</taxon>
        <taxon>Chlorophyta</taxon>
        <taxon>core chlorophytes</taxon>
        <taxon>Trebouxiophyceae</taxon>
        <taxon>Chlorellales</taxon>
        <taxon>Chlorellaceae</taxon>
        <taxon>Apatococcus</taxon>
    </lineage>
</organism>
<dbReference type="Gene3D" id="3.40.50.720">
    <property type="entry name" value="NAD(P)-binding Rossmann-like Domain"/>
    <property type="match status" value="1"/>
</dbReference>
<keyword evidence="3" id="KW-0276">Fatty acid metabolism</keyword>
<keyword evidence="9" id="KW-1185">Reference proteome</keyword>
<protein>
    <submittedName>
        <fullName evidence="8">Uncharacterized protein</fullName>
    </submittedName>
</protein>
<comment type="pathway">
    <text evidence="1">Lipid metabolism.</text>
</comment>
<evidence type="ECO:0000256" key="2">
    <source>
        <dbReference type="ARBA" id="ARBA00022516"/>
    </source>
</evidence>
<dbReference type="InterPro" id="IPR036291">
    <property type="entry name" value="NAD(P)-bd_dom_sf"/>
</dbReference>
<dbReference type="PANTHER" id="PTHR43159:SF2">
    <property type="entry name" value="ENOYL-[ACYL-CARRIER-PROTEIN] REDUCTASE [NADH], CHLOROPLASTIC"/>
    <property type="match status" value="1"/>
</dbReference>
<keyword evidence="6" id="KW-0275">Fatty acid biosynthesis</keyword>
<feature type="region of interest" description="Disordered" evidence="7">
    <location>
        <begin position="157"/>
        <end position="182"/>
    </location>
</feature>
<evidence type="ECO:0000256" key="7">
    <source>
        <dbReference type="SAM" id="MobiDB-lite"/>
    </source>
</evidence>
<accession>A0AAW1TC09</accession>
<reference evidence="8 9" key="1">
    <citation type="journal article" date="2024" name="Nat. Commun.">
        <title>Phylogenomics reveals the evolutionary origins of lichenization in chlorophyte algae.</title>
        <authorList>
            <person name="Puginier C."/>
            <person name="Libourel C."/>
            <person name="Otte J."/>
            <person name="Skaloud P."/>
            <person name="Haon M."/>
            <person name="Grisel S."/>
            <person name="Petersen M."/>
            <person name="Berrin J.G."/>
            <person name="Delaux P.M."/>
            <person name="Dal Grande F."/>
            <person name="Keller J."/>
        </authorList>
    </citation>
    <scope>NUCLEOTIDE SEQUENCE [LARGE SCALE GENOMIC DNA]</scope>
    <source>
        <strain evidence="8 9">SAG 2523</strain>
    </source>
</reference>
<gene>
    <name evidence="8" type="ORF">WJX84_011467</name>
</gene>
<dbReference type="SUPFAM" id="SSF51735">
    <property type="entry name" value="NAD(P)-binding Rossmann-fold domains"/>
    <property type="match status" value="1"/>
</dbReference>
<evidence type="ECO:0000256" key="5">
    <source>
        <dbReference type="ARBA" id="ARBA00023098"/>
    </source>
</evidence>
<proteinExistence type="predicted"/>